<evidence type="ECO:0000313" key="3">
    <source>
        <dbReference type="Proteomes" id="UP001153642"/>
    </source>
</evidence>
<feature type="transmembrane region" description="Helical" evidence="1">
    <location>
        <begin position="87"/>
        <end position="105"/>
    </location>
</feature>
<evidence type="ECO:0000256" key="1">
    <source>
        <dbReference type="SAM" id="Phobius"/>
    </source>
</evidence>
<dbReference type="Proteomes" id="UP001153642">
    <property type="component" value="Unassembled WGS sequence"/>
</dbReference>
<proteinExistence type="predicted"/>
<feature type="transmembrane region" description="Helical" evidence="1">
    <location>
        <begin position="12"/>
        <end position="36"/>
    </location>
</feature>
<name>A0ABT6FVV8_9FLAO</name>
<organism evidence="2 3">
    <name type="scientific">Galbibacter pacificus</name>
    <dbReference type="NCBI Taxonomy" id="2996052"/>
    <lineage>
        <taxon>Bacteria</taxon>
        <taxon>Pseudomonadati</taxon>
        <taxon>Bacteroidota</taxon>
        <taxon>Flavobacteriia</taxon>
        <taxon>Flavobacteriales</taxon>
        <taxon>Flavobacteriaceae</taxon>
        <taxon>Galbibacter</taxon>
    </lineage>
</organism>
<feature type="transmembrane region" description="Helical" evidence="1">
    <location>
        <begin position="56"/>
        <end position="80"/>
    </location>
</feature>
<keyword evidence="1" id="KW-0812">Transmembrane</keyword>
<evidence type="ECO:0000313" key="2">
    <source>
        <dbReference type="EMBL" id="MDG3587400.1"/>
    </source>
</evidence>
<reference evidence="2" key="1">
    <citation type="submission" date="2022-11" db="EMBL/GenBank/DDBJ databases">
        <title>High-quality draft genome sequence of Galbibacter sp. strain CMA-7.</title>
        <authorList>
            <person name="Wei L."/>
            <person name="Dong C."/>
            <person name="Shao Z."/>
        </authorList>
    </citation>
    <scope>NUCLEOTIDE SEQUENCE</scope>
    <source>
        <strain evidence="2">CMA-7</strain>
    </source>
</reference>
<keyword evidence="1" id="KW-0472">Membrane</keyword>
<feature type="transmembrane region" description="Helical" evidence="1">
    <location>
        <begin position="117"/>
        <end position="139"/>
    </location>
</feature>
<keyword evidence="1" id="KW-1133">Transmembrane helix</keyword>
<evidence type="ECO:0008006" key="4">
    <source>
        <dbReference type="Google" id="ProtNLM"/>
    </source>
</evidence>
<gene>
    <name evidence="2" type="ORF">OSR52_16160</name>
</gene>
<comment type="caution">
    <text evidence="2">The sequence shown here is derived from an EMBL/GenBank/DDBJ whole genome shotgun (WGS) entry which is preliminary data.</text>
</comment>
<sequence length="145" mass="16289">MAQKETDYIPIWFWIIALFALVWNLMGAGSFIGHISMSHESLLALPDTERKLLMSYPTWIEVVYALAAFTGVLASIGLLLRKKWAKLLFIISLIAVTVQMVYSIIAVTSLETFGPEAVILPVFIILAGIFHVFISRYAIKKGWLN</sequence>
<protein>
    <recommendedName>
        <fullName evidence="4">Sugar transporter</fullName>
    </recommendedName>
</protein>
<dbReference type="RefSeq" id="WP_277900893.1">
    <property type="nucleotide sequence ID" value="NZ_JAPMUA010000006.1"/>
</dbReference>
<accession>A0ABT6FVV8</accession>
<keyword evidence="3" id="KW-1185">Reference proteome</keyword>
<dbReference type="EMBL" id="JAPMUA010000006">
    <property type="protein sequence ID" value="MDG3587400.1"/>
    <property type="molecule type" value="Genomic_DNA"/>
</dbReference>